<dbReference type="AlphaFoldDB" id="A0A8X7CHG2"/>
<evidence type="ECO:0000313" key="3">
    <source>
        <dbReference type="Proteomes" id="UP000886998"/>
    </source>
</evidence>
<dbReference type="InterPro" id="IPR023214">
    <property type="entry name" value="HAD_sf"/>
</dbReference>
<accession>A0A8X7CHG2</accession>
<dbReference type="Pfam" id="PF03031">
    <property type="entry name" value="NIF"/>
    <property type="match status" value="1"/>
</dbReference>
<name>A0A8X7CHG2_9ARAC</name>
<proteinExistence type="predicted"/>
<dbReference type="SUPFAM" id="SSF56784">
    <property type="entry name" value="HAD-like"/>
    <property type="match status" value="1"/>
</dbReference>
<reference evidence="2" key="1">
    <citation type="submission" date="2020-08" db="EMBL/GenBank/DDBJ databases">
        <title>Multicomponent nature underlies the extraordinary mechanical properties of spider dragline silk.</title>
        <authorList>
            <person name="Kono N."/>
            <person name="Nakamura H."/>
            <person name="Mori M."/>
            <person name="Yoshida Y."/>
            <person name="Ohtoshi R."/>
            <person name="Malay A.D."/>
            <person name="Moran D.A.P."/>
            <person name="Tomita M."/>
            <person name="Numata K."/>
            <person name="Arakawa K."/>
        </authorList>
    </citation>
    <scope>NUCLEOTIDE SEQUENCE</scope>
</reference>
<organism evidence="2 3">
    <name type="scientific">Trichonephila inaurata madagascariensis</name>
    <dbReference type="NCBI Taxonomy" id="2747483"/>
    <lineage>
        <taxon>Eukaryota</taxon>
        <taxon>Metazoa</taxon>
        <taxon>Ecdysozoa</taxon>
        <taxon>Arthropoda</taxon>
        <taxon>Chelicerata</taxon>
        <taxon>Arachnida</taxon>
        <taxon>Araneae</taxon>
        <taxon>Araneomorphae</taxon>
        <taxon>Entelegynae</taxon>
        <taxon>Araneoidea</taxon>
        <taxon>Nephilidae</taxon>
        <taxon>Trichonephila</taxon>
        <taxon>Trichonephila inaurata</taxon>
    </lineage>
</organism>
<protein>
    <submittedName>
        <fullName evidence="2">FCP1 homology domain-containing protein</fullName>
    </submittedName>
</protein>
<feature type="domain" description="FCP1 homology" evidence="1">
    <location>
        <begin position="1"/>
        <end position="146"/>
    </location>
</feature>
<dbReference type="Gene3D" id="3.40.50.1000">
    <property type="entry name" value="HAD superfamily/HAD-like"/>
    <property type="match status" value="1"/>
</dbReference>
<dbReference type="Proteomes" id="UP000886998">
    <property type="component" value="Unassembled WGS sequence"/>
</dbReference>
<keyword evidence="3" id="KW-1185">Reference proteome</keyword>
<evidence type="ECO:0000259" key="1">
    <source>
        <dbReference type="PROSITE" id="PS50969"/>
    </source>
</evidence>
<dbReference type="InterPro" id="IPR004274">
    <property type="entry name" value="FCP1_dom"/>
</dbReference>
<comment type="caution">
    <text evidence="2">The sequence shown here is derived from an EMBL/GenBank/DDBJ whole genome shotgun (WGS) entry which is preliminary data.</text>
</comment>
<dbReference type="InterPro" id="IPR036412">
    <property type="entry name" value="HAD-like_sf"/>
</dbReference>
<dbReference type="EMBL" id="BMAV01016285">
    <property type="protein sequence ID" value="GFY66921.1"/>
    <property type="molecule type" value="Genomic_DNA"/>
</dbReference>
<dbReference type="PROSITE" id="PS50969">
    <property type="entry name" value="FCP1"/>
    <property type="match status" value="1"/>
</dbReference>
<sequence>MSFVCVLDMDETLGYFDGSTFQIRPKLMFLLQFLYMKEIKIVLWSMGEDEYVMRICNGFLQKISLYADVIFGRKECKVSERKYGFCKASEHIRTLYTEPIILIAVDDKVNQNMDDMYDLRIYVKPYKKVDSNDLELTNVVEKITSFWIEQMCPNW</sequence>
<evidence type="ECO:0000313" key="2">
    <source>
        <dbReference type="EMBL" id="GFY66921.1"/>
    </source>
</evidence>
<gene>
    <name evidence="2" type="primary">AVEN_261800_1</name>
    <name evidence="2" type="ORF">TNIN_179501</name>
</gene>
<dbReference type="OrthoDB" id="6408731at2759"/>